<sequence length="726" mass="83243">MARMYHTMDLLVLIFILFIKSNWSFEVESMAGVLGGNDNLKKTKRHDDIGYLEQCGVLHAWPEKSERVQVLAFLDASWSPSHTQAAMLKQLKDRLERSNISGIDFFAINAAFAIAPSTEKSPFENSEWDDIAAAAQVKKQEMSIYEALTENIVTLIQPDIKFIQDTPELQIWDKLKVSRNQILVIDQCGRLTYQVIVPWSILQFPYVKAAILSTYMDQPCGPCDVVSSSTVGADLVEGTTVDDTNSHRIYMLNENPSSLEDNQNASKSTMKVLNDNTTDEKIMNDSTIEKQSTTQYSINEMLLTTVLPTGSFETENSEFTDNKSMDMTTTISSTVDYPEAKIKYDTTTEYYVSKTTKVYTEHFNVTNNDVKNVTESTAFTEIVDGNIKTVANSHSIYDDTDNLEQRIRTDPMNIVVPFKMDDMGNVYGDEARNQESSQESQVSRTSVQPEEEGIVDTENESFGIPIRIIMYAPHLHEDDHSIRRHEYLVLKTGQPDYHEHLSSGKTIKNADDLKDFPNAGINMENPIDNDTKESLYKIDDNGEQSKGIELSKESIEEQHRKHHEKGQKLSRLLFGKDESPGFYGEDADYWRNYGSEQSYERIEIIRPNDDHEYLKVKDDLETTKQDFEHFWTQDEYSPERTDPQHEFLEENINQSNSNEWINTSEQIVPYQENIKGSAEQNNEDKKITIDNTDQSHDINSSEDEIRNKLIAHYSKLFPWINYVLNK</sequence>
<feature type="domain" description="Selenoprotein P N-terminal" evidence="8">
    <location>
        <begin position="162"/>
        <end position="231"/>
    </location>
</feature>
<feature type="region of interest" description="Disordered" evidence="6">
    <location>
        <begin position="678"/>
        <end position="699"/>
    </location>
</feature>
<protein>
    <submittedName>
        <fullName evidence="10 11">Uncharacterized protein LOC107264735 isoform X1</fullName>
    </submittedName>
</protein>
<dbReference type="PANTHER" id="PTHR10105">
    <property type="entry name" value="SELENOPROTEIN P"/>
    <property type="match status" value="1"/>
</dbReference>
<evidence type="ECO:0000256" key="4">
    <source>
        <dbReference type="ARBA" id="ARBA00022933"/>
    </source>
</evidence>
<dbReference type="GO" id="GO:0008430">
    <property type="term" value="F:selenium binding"/>
    <property type="evidence" value="ECO:0007669"/>
    <property type="project" value="InterPro"/>
</dbReference>
<feature type="compositionally biased region" description="Basic and acidic residues" evidence="6">
    <location>
        <begin position="682"/>
        <end position="696"/>
    </location>
</feature>
<evidence type="ECO:0000313" key="11">
    <source>
        <dbReference type="RefSeq" id="XP_015588790.1"/>
    </source>
</evidence>
<dbReference type="PANTHER" id="PTHR10105:SF2">
    <property type="entry name" value="AGAP003297-PA"/>
    <property type="match status" value="1"/>
</dbReference>
<dbReference type="KEGG" id="ccin:107264735"/>
<keyword evidence="3 7" id="KW-0732">Signal</keyword>
<dbReference type="Proteomes" id="UP000694920">
    <property type="component" value="Unplaced"/>
</dbReference>
<feature type="chain" id="PRO_5044708588" evidence="7">
    <location>
        <begin position="25"/>
        <end position="726"/>
    </location>
</feature>
<accession>A0AAJ7BL71</accession>
<evidence type="ECO:0000256" key="1">
    <source>
        <dbReference type="ARBA" id="ARBA00004613"/>
    </source>
</evidence>
<keyword evidence="5" id="KW-0325">Glycoprotein</keyword>
<evidence type="ECO:0000256" key="2">
    <source>
        <dbReference type="ARBA" id="ARBA00022525"/>
    </source>
</evidence>
<evidence type="ECO:0000256" key="7">
    <source>
        <dbReference type="SAM" id="SignalP"/>
    </source>
</evidence>
<evidence type="ECO:0000256" key="3">
    <source>
        <dbReference type="ARBA" id="ARBA00022729"/>
    </source>
</evidence>
<evidence type="ECO:0000313" key="10">
    <source>
        <dbReference type="RefSeq" id="XP_015588789.1"/>
    </source>
</evidence>
<reference evidence="10 11" key="1">
    <citation type="submission" date="2025-04" db="UniProtKB">
        <authorList>
            <consortium name="RefSeq"/>
        </authorList>
    </citation>
    <scope>IDENTIFICATION</scope>
</reference>
<dbReference type="InterPro" id="IPR037941">
    <property type="entry name" value="SeP"/>
</dbReference>
<dbReference type="RefSeq" id="XP_015588789.1">
    <property type="nucleotide sequence ID" value="XM_015733303.2"/>
</dbReference>
<gene>
    <name evidence="10 11" type="primary">LOC107264735</name>
</gene>
<feature type="compositionally biased region" description="Polar residues" evidence="6">
    <location>
        <begin position="434"/>
        <end position="448"/>
    </location>
</feature>
<evidence type="ECO:0000313" key="9">
    <source>
        <dbReference type="Proteomes" id="UP000694920"/>
    </source>
</evidence>
<name>A0AAJ7BL71_CEPCN</name>
<dbReference type="GO" id="GO:0005576">
    <property type="term" value="C:extracellular region"/>
    <property type="evidence" value="ECO:0007669"/>
    <property type="project" value="UniProtKB-SubCell"/>
</dbReference>
<keyword evidence="2" id="KW-0964">Secreted</keyword>
<dbReference type="GO" id="GO:0001887">
    <property type="term" value="P:selenium compound metabolic process"/>
    <property type="evidence" value="ECO:0007669"/>
    <property type="project" value="TreeGrafter"/>
</dbReference>
<organism evidence="9 10">
    <name type="scientific">Cephus cinctus</name>
    <name type="common">Wheat stem sawfly</name>
    <dbReference type="NCBI Taxonomy" id="211228"/>
    <lineage>
        <taxon>Eukaryota</taxon>
        <taxon>Metazoa</taxon>
        <taxon>Ecdysozoa</taxon>
        <taxon>Arthropoda</taxon>
        <taxon>Hexapoda</taxon>
        <taxon>Insecta</taxon>
        <taxon>Pterygota</taxon>
        <taxon>Neoptera</taxon>
        <taxon>Endopterygota</taxon>
        <taxon>Hymenoptera</taxon>
        <taxon>Cephoidea</taxon>
        <taxon>Cephidae</taxon>
        <taxon>Cephus</taxon>
    </lineage>
</organism>
<evidence type="ECO:0000256" key="5">
    <source>
        <dbReference type="ARBA" id="ARBA00023180"/>
    </source>
</evidence>
<dbReference type="InterPro" id="IPR007671">
    <property type="entry name" value="Selenoprotein-P_N"/>
</dbReference>
<dbReference type="GeneID" id="107264735"/>
<comment type="subcellular location">
    <subcellularLocation>
        <location evidence="1">Secreted</location>
    </subcellularLocation>
</comment>
<dbReference type="RefSeq" id="XP_015588790.1">
    <property type="nucleotide sequence ID" value="XM_015733304.2"/>
</dbReference>
<evidence type="ECO:0000259" key="8">
    <source>
        <dbReference type="Pfam" id="PF04592"/>
    </source>
</evidence>
<feature type="signal peptide" evidence="7">
    <location>
        <begin position="1"/>
        <end position="24"/>
    </location>
</feature>
<keyword evidence="9" id="KW-1185">Reference proteome</keyword>
<evidence type="ECO:0000256" key="6">
    <source>
        <dbReference type="SAM" id="MobiDB-lite"/>
    </source>
</evidence>
<keyword evidence="4" id="KW-0712">Selenocysteine</keyword>
<feature type="region of interest" description="Disordered" evidence="6">
    <location>
        <begin position="425"/>
        <end position="456"/>
    </location>
</feature>
<proteinExistence type="predicted"/>
<dbReference type="Pfam" id="PF04592">
    <property type="entry name" value="SelP_N"/>
    <property type="match status" value="1"/>
</dbReference>
<dbReference type="AlphaFoldDB" id="A0AAJ7BL71"/>